<dbReference type="PANTHER" id="PTHR42792">
    <property type="entry name" value="FLAGELLIN"/>
    <property type="match status" value="1"/>
</dbReference>
<dbReference type="Gene3D" id="1.20.1330.10">
    <property type="entry name" value="f41 fragment of flagellin, N-terminal domain"/>
    <property type="match status" value="2"/>
</dbReference>
<evidence type="ECO:0000256" key="4">
    <source>
        <dbReference type="ARBA" id="ARBA00023143"/>
    </source>
</evidence>
<keyword evidence="7" id="KW-0282">Flagellum</keyword>
<dbReference type="GO" id="GO:0071973">
    <property type="term" value="P:bacterial-type flagellum-dependent cell motility"/>
    <property type="evidence" value="ECO:0007669"/>
    <property type="project" value="InterPro"/>
</dbReference>
<evidence type="ECO:0000256" key="2">
    <source>
        <dbReference type="ARBA" id="ARBA00004613"/>
    </source>
</evidence>
<dbReference type="InterPro" id="IPR049119">
    <property type="entry name" value="FlgK_D2-like"/>
</dbReference>
<name>A0A7Z2VXH4_9BURK</name>
<dbReference type="GO" id="GO:0009424">
    <property type="term" value="C:bacterial-type flagellum hook"/>
    <property type="evidence" value="ECO:0007669"/>
    <property type="project" value="InterPro"/>
</dbReference>
<dbReference type="KEGG" id="mfy:HH212_13595"/>
<dbReference type="Pfam" id="PF21158">
    <property type="entry name" value="flgK_1st_1"/>
    <property type="match status" value="1"/>
</dbReference>
<dbReference type="InterPro" id="IPR001029">
    <property type="entry name" value="Flagellin_N"/>
</dbReference>
<dbReference type="InterPro" id="IPR001492">
    <property type="entry name" value="Flagellin"/>
</dbReference>
<dbReference type="AlphaFoldDB" id="A0A7Z2VXH4"/>
<dbReference type="EMBL" id="CP051685">
    <property type="protein sequence ID" value="QJE00930.1"/>
    <property type="molecule type" value="Genomic_DNA"/>
</dbReference>
<protein>
    <submittedName>
        <fullName evidence="7">Flagellar hook-associated protein FlgL</fullName>
    </submittedName>
</protein>
<dbReference type="GO" id="GO:0005198">
    <property type="term" value="F:structural molecule activity"/>
    <property type="evidence" value="ECO:0007669"/>
    <property type="project" value="InterPro"/>
</dbReference>
<dbReference type="GO" id="GO:0005576">
    <property type="term" value="C:extracellular region"/>
    <property type="evidence" value="ECO:0007669"/>
    <property type="project" value="UniProtKB-SubCell"/>
</dbReference>
<keyword evidence="4" id="KW-0975">Bacterial flagellum</keyword>
<dbReference type="InterPro" id="IPR013384">
    <property type="entry name" value="Flagell_FlgL"/>
</dbReference>
<evidence type="ECO:0000256" key="1">
    <source>
        <dbReference type="ARBA" id="ARBA00004365"/>
    </source>
</evidence>
<organism evidence="7 8">
    <name type="scientific">Massilia forsythiae</name>
    <dbReference type="NCBI Taxonomy" id="2728020"/>
    <lineage>
        <taxon>Bacteria</taxon>
        <taxon>Pseudomonadati</taxon>
        <taxon>Pseudomonadota</taxon>
        <taxon>Betaproteobacteria</taxon>
        <taxon>Burkholderiales</taxon>
        <taxon>Oxalobacteraceae</taxon>
        <taxon>Telluria group</taxon>
        <taxon>Massilia</taxon>
    </lineage>
</organism>
<keyword evidence="8" id="KW-1185">Reference proteome</keyword>
<evidence type="ECO:0000256" key="3">
    <source>
        <dbReference type="ARBA" id="ARBA00005709"/>
    </source>
</evidence>
<evidence type="ECO:0000313" key="7">
    <source>
        <dbReference type="EMBL" id="QJE00930.1"/>
    </source>
</evidence>
<keyword evidence="7" id="KW-0966">Cell projection</keyword>
<reference evidence="7 8" key="1">
    <citation type="submission" date="2020-04" db="EMBL/GenBank/DDBJ databases">
        <title>Genome sequencing of novel species.</title>
        <authorList>
            <person name="Heo J."/>
            <person name="Kim S.-J."/>
            <person name="Kim J.-S."/>
            <person name="Hong S.-B."/>
            <person name="Kwon S.-W."/>
        </authorList>
    </citation>
    <scope>NUCLEOTIDE SEQUENCE [LARGE SCALE GENOMIC DNA]</scope>
    <source>
        <strain evidence="7 8">GN2-R2</strain>
    </source>
</reference>
<gene>
    <name evidence="7" type="primary">flgL</name>
    <name evidence="7" type="ORF">HH212_13595</name>
</gene>
<evidence type="ECO:0000259" key="6">
    <source>
        <dbReference type="Pfam" id="PF21158"/>
    </source>
</evidence>
<feature type="domain" description="Flagellin N-terminal" evidence="5">
    <location>
        <begin position="5"/>
        <end position="143"/>
    </location>
</feature>
<accession>A0A7Z2VXH4</accession>
<dbReference type="SUPFAM" id="SSF64518">
    <property type="entry name" value="Phase 1 flagellin"/>
    <property type="match status" value="1"/>
</dbReference>
<feature type="domain" description="Flagellar hook-associated protein 1 D2-like" evidence="6">
    <location>
        <begin position="199"/>
        <end position="287"/>
    </location>
</feature>
<dbReference type="PANTHER" id="PTHR42792:SF1">
    <property type="entry name" value="FLAGELLAR HOOK-ASSOCIATED PROTEIN 3"/>
    <property type="match status" value="1"/>
</dbReference>
<proteinExistence type="inferred from homology"/>
<dbReference type="Pfam" id="PF00669">
    <property type="entry name" value="Flagellin_N"/>
    <property type="match status" value="1"/>
</dbReference>
<dbReference type="Proteomes" id="UP000502415">
    <property type="component" value="Chromosome"/>
</dbReference>
<comment type="subcellular location">
    <subcellularLocation>
        <location evidence="1">Bacterial flagellum</location>
    </subcellularLocation>
    <subcellularLocation>
        <location evidence="2">Secreted</location>
    </subcellularLocation>
</comment>
<keyword evidence="7" id="KW-0969">Cilium</keyword>
<dbReference type="RefSeq" id="WP_170202960.1">
    <property type="nucleotide sequence ID" value="NZ_CP051685.1"/>
</dbReference>
<evidence type="ECO:0000259" key="5">
    <source>
        <dbReference type="Pfam" id="PF00669"/>
    </source>
</evidence>
<dbReference type="NCBIfam" id="TIGR02550">
    <property type="entry name" value="flagell_flgL"/>
    <property type="match status" value="1"/>
</dbReference>
<sequence length="409" mass="42299">MSIRISTNAIFEAGTSQINTLQSQIAKTQMQLSTNKRMLSAADDPIASAKALELTQSQSMNTQFGTNRSNAKTSLSLVDQSMQDVSAQITSIQSLIVTAGNGGYSASDREALATELQGRLTDLIGLANTSDGTGGYLYSGYKTGTQPYVQTPTGATYQGDQGQRNLQVGTSRSMSVSENGSAIFDAIPTGNGKFTTTAAAANTGSGIIAPGTVTDSSKLTGHDYAVAFSVSGTPAVTTYSVSDNSTSPATAVLANQPYKEGTAIAFDGVSFDVKGAPADGDSFTVAPSQKQSVFTTLTNLISTLRTSADGSTGKAALANGLASAGANMKNALDNVLTVQASVGARLKEVDNLDSTGDDLNVQYQTTLSGLQDLDMVKAISLFSQQQTTLQAAQVSFKTMSGLSLFNYIS</sequence>
<comment type="similarity">
    <text evidence="3">Belongs to the bacterial flagellin family.</text>
</comment>
<evidence type="ECO:0000313" key="8">
    <source>
        <dbReference type="Proteomes" id="UP000502415"/>
    </source>
</evidence>